<dbReference type="InterPro" id="IPR036097">
    <property type="entry name" value="HisK_dim/P_sf"/>
</dbReference>
<evidence type="ECO:0000256" key="14">
    <source>
        <dbReference type="SAM" id="Phobius"/>
    </source>
</evidence>
<dbReference type="PANTHER" id="PTHR45528:SF1">
    <property type="entry name" value="SENSOR HISTIDINE KINASE CPXA"/>
    <property type="match status" value="1"/>
</dbReference>
<dbReference type="PROSITE" id="PS50109">
    <property type="entry name" value="HIS_KIN"/>
    <property type="match status" value="1"/>
</dbReference>
<evidence type="ECO:0000259" key="15">
    <source>
        <dbReference type="PROSITE" id="PS50109"/>
    </source>
</evidence>
<dbReference type="InParanoid" id="A0A7X0JVX4"/>
<dbReference type="Pfam" id="PF00512">
    <property type="entry name" value="HisKA"/>
    <property type="match status" value="1"/>
</dbReference>
<dbReference type="SMART" id="SM00388">
    <property type="entry name" value="HisKA"/>
    <property type="match status" value="1"/>
</dbReference>
<dbReference type="Gene3D" id="1.10.287.130">
    <property type="match status" value="1"/>
</dbReference>
<dbReference type="EMBL" id="JACHHT010000002">
    <property type="protein sequence ID" value="MBB6522261.1"/>
    <property type="molecule type" value="Genomic_DNA"/>
</dbReference>
<keyword evidence="6" id="KW-0808">Transferase</keyword>
<feature type="transmembrane region" description="Helical" evidence="14">
    <location>
        <begin position="20"/>
        <end position="39"/>
    </location>
</feature>
<evidence type="ECO:0000256" key="11">
    <source>
        <dbReference type="ARBA" id="ARBA00022989"/>
    </source>
</evidence>
<evidence type="ECO:0000256" key="9">
    <source>
        <dbReference type="ARBA" id="ARBA00022777"/>
    </source>
</evidence>
<evidence type="ECO:0000256" key="6">
    <source>
        <dbReference type="ARBA" id="ARBA00022679"/>
    </source>
</evidence>
<dbReference type="CDD" id="cd00082">
    <property type="entry name" value="HisKA"/>
    <property type="match status" value="1"/>
</dbReference>
<keyword evidence="10" id="KW-0067">ATP-binding</keyword>
<keyword evidence="7 14" id="KW-0812">Transmembrane</keyword>
<name>A0A7X0JVX4_9GAMM</name>
<evidence type="ECO:0000256" key="10">
    <source>
        <dbReference type="ARBA" id="ARBA00022840"/>
    </source>
</evidence>
<proteinExistence type="predicted"/>
<evidence type="ECO:0000256" key="4">
    <source>
        <dbReference type="ARBA" id="ARBA00022475"/>
    </source>
</evidence>
<keyword evidence="5" id="KW-0597">Phosphoprotein</keyword>
<dbReference type="PANTHER" id="PTHR45528">
    <property type="entry name" value="SENSOR HISTIDINE KINASE CPXA"/>
    <property type="match status" value="1"/>
</dbReference>
<evidence type="ECO:0000256" key="2">
    <source>
        <dbReference type="ARBA" id="ARBA00004651"/>
    </source>
</evidence>
<dbReference type="AlphaFoldDB" id="A0A7X0JVX4"/>
<protein>
    <recommendedName>
        <fullName evidence="3">histidine kinase</fullName>
        <ecNumber evidence="3">2.7.13.3</ecNumber>
    </recommendedName>
</protein>
<evidence type="ECO:0000313" key="17">
    <source>
        <dbReference type="Proteomes" id="UP000528457"/>
    </source>
</evidence>
<dbReference type="GO" id="GO:0005886">
    <property type="term" value="C:plasma membrane"/>
    <property type="evidence" value="ECO:0007669"/>
    <property type="project" value="UniProtKB-SubCell"/>
</dbReference>
<evidence type="ECO:0000256" key="1">
    <source>
        <dbReference type="ARBA" id="ARBA00000085"/>
    </source>
</evidence>
<accession>A0A7X0JVX4</accession>
<evidence type="ECO:0000256" key="13">
    <source>
        <dbReference type="ARBA" id="ARBA00023136"/>
    </source>
</evidence>
<evidence type="ECO:0000256" key="7">
    <source>
        <dbReference type="ARBA" id="ARBA00022692"/>
    </source>
</evidence>
<keyword evidence="12" id="KW-0902">Two-component regulatory system</keyword>
<dbReference type="SUPFAM" id="SSF47384">
    <property type="entry name" value="Homodimeric domain of signal transducing histidine kinase"/>
    <property type="match status" value="1"/>
</dbReference>
<dbReference type="SUPFAM" id="SSF55874">
    <property type="entry name" value="ATPase domain of HSP90 chaperone/DNA topoisomerase II/histidine kinase"/>
    <property type="match status" value="1"/>
</dbReference>
<keyword evidence="9 16" id="KW-0418">Kinase</keyword>
<gene>
    <name evidence="16" type="ORF">HNR48_002546</name>
</gene>
<evidence type="ECO:0000313" key="16">
    <source>
        <dbReference type="EMBL" id="MBB6522261.1"/>
    </source>
</evidence>
<evidence type="ECO:0000256" key="3">
    <source>
        <dbReference type="ARBA" id="ARBA00012438"/>
    </source>
</evidence>
<keyword evidence="4" id="KW-1003">Cell membrane</keyword>
<comment type="caution">
    <text evidence="16">The sequence shown here is derived from an EMBL/GenBank/DDBJ whole genome shotgun (WGS) entry which is preliminary data.</text>
</comment>
<comment type="catalytic activity">
    <reaction evidence="1">
        <text>ATP + protein L-histidine = ADP + protein N-phospho-L-histidine.</text>
        <dbReference type="EC" id="2.7.13.3"/>
    </reaction>
</comment>
<evidence type="ECO:0000256" key="8">
    <source>
        <dbReference type="ARBA" id="ARBA00022741"/>
    </source>
</evidence>
<keyword evidence="11 14" id="KW-1133">Transmembrane helix</keyword>
<comment type="subcellular location">
    <subcellularLocation>
        <location evidence="2">Cell membrane</location>
        <topology evidence="2">Multi-pass membrane protein</topology>
    </subcellularLocation>
</comment>
<dbReference type="InterPro" id="IPR050398">
    <property type="entry name" value="HssS/ArlS-like"/>
</dbReference>
<dbReference type="Proteomes" id="UP000528457">
    <property type="component" value="Unassembled WGS sequence"/>
</dbReference>
<dbReference type="Gene3D" id="3.30.565.10">
    <property type="entry name" value="Histidine kinase-like ATPase, C-terminal domain"/>
    <property type="match status" value="1"/>
</dbReference>
<keyword evidence="17" id="KW-1185">Reference proteome</keyword>
<keyword evidence="13 14" id="KW-0472">Membrane</keyword>
<dbReference type="InterPro" id="IPR036890">
    <property type="entry name" value="HATPase_C_sf"/>
</dbReference>
<dbReference type="InterPro" id="IPR003661">
    <property type="entry name" value="HisK_dim/P_dom"/>
</dbReference>
<dbReference type="GO" id="GO:0005524">
    <property type="term" value="F:ATP binding"/>
    <property type="evidence" value="ECO:0007669"/>
    <property type="project" value="UniProtKB-KW"/>
</dbReference>
<keyword evidence="8" id="KW-0547">Nucleotide-binding</keyword>
<evidence type="ECO:0000256" key="12">
    <source>
        <dbReference type="ARBA" id="ARBA00023012"/>
    </source>
</evidence>
<organism evidence="16 17">
    <name type="scientific">Pseudoteredinibacter isoporae</name>
    <dbReference type="NCBI Taxonomy" id="570281"/>
    <lineage>
        <taxon>Bacteria</taxon>
        <taxon>Pseudomonadati</taxon>
        <taxon>Pseudomonadota</taxon>
        <taxon>Gammaproteobacteria</taxon>
        <taxon>Cellvibrionales</taxon>
        <taxon>Cellvibrionaceae</taxon>
        <taxon>Pseudoteredinibacter</taxon>
    </lineage>
</organism>
<dbReference type="GO" id="GO:0000155">
    <property type="term" value="F:phosphorelay sensor kinase activity"/>
    <property type="evidence" value="ECO:0007669"/>
    <property type="project" value="InterPro"/>
</dbReference>
<reference evidence="16 17" key="1">
    <citation type="submission" date="2020-08" db="EMBL/GenBank/DDBJ databases">
        <title>Genomic Encyclopedia of Type Strains, Phase IV (KMG-IV): sequencing the most valuable type-strain genomes for metagenomic binning, comparative biology and taxonomic classification.</title>
        <authorList>
            <person name="Goeker M."/>
        </authorList>
    </citation>
    <scope>NUCLEOTIDE SEQUENCE [LARGE SCALE GENOMIC DNA]</scope>
    <source>
        <strain evidence="16 17">DSM 22368</strain>
    </source>
</reference>
<evidence type="ECO:0000256" key="5">
    <source>
        <dbReference type="ARBA" id="ARBA00022553"/>
    </source>
</evidence>
<dbReference type="RefSeq" id="WP_166846299.1">
    <property type="nucleotide sequence ID" value="NZ_JAAONY010000002.1"/>
</dbReference>
<dbReference type="InterPro" id="IPR005467">
    <property type="entry name" value="His_kinase_dom"/>
</dbReference>
<sequence length="433" mass="48999">MNKATPRQPQKLSKIIIRHIVWLGLASFILVFLFTLVILDTSVNTTVSTLARLEHDSVIRQLRSGEEKSYGSNLSVYHNWNALPNIIKNQFSKPELTSQPQEVLITQAHTPKSSDALIYSVQYSFEEGIGEVYLVSAYSEEVYDSLVEKITNDLIINSTIISAVFLLIVWLLISWIYFRTTNPLRELSDWAQSLSSSEDNTREHRFNIIELNDIADKLLLGLASEKKYYDRETMFLKQASHELRSPLFIMQSSLEVLETSVDGKASNFVERALRASKRMSLLVGSLLWLARDSSSPLERQKINVKALIEPLITELSFLKNEKAIELDIDLYEGYIHIQQPLLQMALGNLLRNAFEHSCEGTIHIQSDAHSFKVSNSINNAEAENGSGGFGLGLKLSKRICDKVGWDLQTRTKGDQFVATLYWDRQSIGGKNTP</sequence>
<feature type="domain" description="Histidine kinase" evidence="15">
    <location>
        <begin position="238"/>
        <end position="412"/>
    </location>
</feature>
<feature type="transmembrane region" description="Helical" evidence="14">
    <location>
        <begin position="154"/>
        <end position="178"/>
    </location>
</feature>
<dbReference type="EC" id="2.7.13.3" evidence="3"/>